<dbReference type="Proteomes" id="UP000255269">
    <property type="component" value="Unassembled WGS sequence"/>
</dbReference>
<evidence type="ECO:0000313" key="3">
    <source>
        <dbReference type="Proteomes" id="UP000255269"/>
    </source>
</evidence>
<name>A0A377PXH6_9HELI</name>
<evidence type="ECO:0000256" key="1">
    <source>
        <dbReference type="SAM" id="Coils"/>
    </source>
</evidence>
<feature type="coiled-coil region" evidence="1">
    <location>
        <begin position="386"/>
        <end position="443"/>
    </location>
</feature>
<reference evidence="2 3" key="1">
    <citation type="submission" date="2018-06" db="EMBL/GenBank/DDBJ databases">
        <authorList>
            <consortium name="Pathogen Informatics"/>
            <person name="Doyle S."/>
        </authorList>
    </citation>
    <scope>NUCLEOTIDE SEQUENCE [LARGE SCALE GENOMIC DNA]</scope>
    <source>
        <strain evidence="2 3">NCTC13156</strain>
    </source>
</reference>
<evidence type="ECO:0000313" key="2">
    <source>
        <dbReference type="EMBL" id="STQ87335.1"/>
    </source>
</evidence>
<keyword evidence="1" id="KW-0175">Coiled coil</keyword>
<dbReference type="AlphaFoldDB" id="A0A377PXH6"/>
<dbReference type="RefSeq" id="WP_115056600.1">
    <property type="nucleotide sequence ID" value="NZ_CASFEB010000004.1"/>
</dbReference>
<proteinExistence type="predicted"/>
<sequence>MKKIILLGGSNSVLTNGLKKGLQLAGDGEVDIELKNYALGASTCLQNLYALILNKSDILNADLLITESNVNEVHSFCRIKMPFERLCYIINTYYEELSFLNIKVLVLILPICERHPSGFNIEAINDLHRKNCVKFGFNCIDIQSLYYEKNVFDFFMDLPENHHPMETIMSELGSRIARNITIFKNHPTNQNYSRREYSIFIPKIDTAGNKLETKIHSNSLYSEKTIRIGEGGKILFPIEYKNYRVAAIYTWNNFEGKYYGTQVFSSLVLENLITKIVKPSNGWMQFNELHQEFIIDDSSYIYYNSENIQETEKSILIHGKELTLKYVDLIALFLIKDNFSYSIDMDTSFNQEIFSQLTFNRLMPNLSLLKNVIEEYCLKKQYEITINLLKSSLSQKELQLQNKSNELKSLQDNITHKKQLLEVQNLEQDLNLKSLKAKEIAENIYLKILKKTKIQEKLKQLDSVVYIEKYHQGARQRIYNRLSYKLGFCAIKNSKTLFGWLGMPIMLSSILISHKQERKIYQEKIKKDPSLKLPPLESYLDYKEALKEENTFTYRLGQAIIKANKTWYKGGYVKLIFEIGKLKKELNAN</sequence>
<protein>
    <recommendedName>
        <fullName evidence="4">Sugar transferase</fullName>
    </recommendedName>
</protein>
<evidence type="ECO:0008006" key="4">
    <source>
        <dbReference type="Google" id="ProtNLM"/>
    </source>
</evidence>
<organism evidence="2 3">
    <name type="scientific">Helicobacter pullorum</name>
    <dbReference type="NCBI Taxonomy" id="35818"/>
    <lineage>
        <taxon>Bacteria</taxon>
        <taxon>Pseudomonadati</taxon>
        <taxon>Campylobacterota</taxon>
        <taxon>Epsilonproteobacteria</taxon>
        <taxon>Campylobacterales</taxon>
        <taxon>Helicobacteraceae</taxon>
        <taxon>Helicobacter</taxon>
    </lineage>
</organism>
<gene>
    <name evidence="2" type="ORF">NCTC13156_00147</name>
</gene>
<dbReference type="EMBL" id="UGJF01000001">
    <property type="protein sequence ID" value="STQ87335.1"/>
    <property type="molecule type" value="Genomic_DNA"/>
</dbReference>
<accession>A0A377PXH6</accession>